<dbReference type="InterPro" id="IPR005079">
    <property type="entry name" value="Peptidase_C45_hydrolase"/>
</dbReference>
<dbReference type="NCBIfam" id="NF040521">
    <property type="entry name" value="C45_proenzyme"/>
    <property type="match status" value="1"/>
</dbReference>
<sequence length="365" mass="38868">MSTPLVPHHVSSETGARARGRALGEACRDGIHETFAGYASLFAAHGLHPHHVRDHGRAALAEIGGWAPYLAEEIAGIAEGSGLSAWKIGALNARTEILAAAAVTGEGECSTSVVLPGDGTPPRTVQTWDWHDVLRDAMLAWTLEPSPGRRVATFTEYGVVGKIGVNDAGLGVHFNVLRHRSDSADIGVPVHVVARRVLDEATTVEDAVRLARSARLSASTVLTVVTHDDARCLELSPAGVAEVHPEDGFLTHANHFLDPELAKGERTTADVSSTFERGTWLRERAAALGAGDVTERAHALCSHREDGAPVCAHAEQTLPPHQRWESLATISIDVADRRLHVHRGGPCRVSEGAWLTCSAGLTVVR</sequence>
<evidence type="ECO:0000313" key="2">
    <source>
        <dbReference type="EMBL" id="PXY24007.1"/>
    </source>
</evidence>
<dbReference type="Proteomes" id="UP000247892">
    <property type="component" value="Unassembled WGS sequence"/>
</dbReference>
<comment type="caution">
    <text evidence="2">The sequence shown here is derived from an EMBL/GenBank/DDBJ whole genome shotgun (WGS) entry which is preliminary data.</text>
</comment>
<gene>
    <name evidence="2" type="ORF">BA062_27480</name>
</gene>
<name>A0A318M1R8_9PSEU</name>
<dbReference type="Gene3D" id="1.10.10.2120">
    <property type="match status" value="1"/>
</dbReference>
<evidence type="ECO:0000313" key="3">
    <source>
        <dbReference type="Proteomes" id="UP000247892"/>
    </source>
</evidence>
<proteinExistence type="predicted"/>
<dbReference type="EMBL" id="MASU01000013">
    <property type="protein sequence ID" value="PXY24007.1"/>
    <property type="molecule type" value="Genomic_DNA"/>
</dbReference>
<dbReference type="AlphaFoldDB" id="A0A318M1R8"/>
<organism evidence="2 3">
    <name type="scientific">Prauserella flavalba</name>
    <dbReference type="NCBI Taxonomy" id="1477506"/>
    <lineage>
        <taxon>Bacteria</taxon>
        <taxon>Bacillati</taxon>
        <taxon>Actinomycetota</taxon>
        <taxon>Actinomycetes</taxon>
        <taxon>Pseudonocardiales</taxon>
        <taxon>Pseudonocardiaceae</taxon>
        <taxon>Prauserella</taxon>
    </lineage>
</organism>
<protein>
    <submittedName>
        <fullName evidence="2">Peptidase C45</fullName>
    </submittedName>
</protein>
<dbReference type="Gene3D" id="3.60.60.10">
    <property type="entry name" value="Penicillin V Acylase, Chain A"/>
    <property type="match status" value="1"/>
</dbReference>
<dbReference type="Pfam" id="PF03417">
    <property type="entry name" value="AAT"/>
    <property type="match status" value="1"/>
</dbReference>
<accession>A0A318M1R8</accession>
<evidence type="ECO:0000259" key="1">
    <source>
        <dbReference type="Pfam" id="PF03417"/>
    </source>
</evidence>
<dbReference type="InterPro" id="IPR047794">
    <property type="entry name" value="C45_proenzyme-like"/>
</dbReference>
<dbReference type="RefSeq" id="WP_110341837.1">
    <property type="nucleotide sequence ID" value="NZ_JBHVKT010000004.1"/>
</dbReference>
<feature type="domain" description="Peptidase C45 hydrolase" evidence="1">
    <location>
        <begin position="124"/>
        <end position="272"/>
    </location>
</feature>
<dbReference type="OrthoDB" id="8109453at2"/>
<dbReference type="PANTHER" id="PTHR34180:SF1">
    <property type="entry name" value="BETA-ALANYL-DOPAMINE_CARCININE HYDROLASE"/>
    <property type="match status" value="1"/>
</dbReference>
<dbReference type="InterPro" id="IPR047801">
    <property type="entry name" value="Peptidase_C45"/>
</dbReference>
<dbReference type="PANTHER" id="PTHR34180">
    <property type="entry name" value="PEPTIDASE C45"/>
    <property type="match status" value="1"/>
</dbReference>
<keyword evidence="3" id="KW-1185">Reference proteome</keyword>
<reference evidence="2 3" key="1">
    <citation type="submission" date="2016-07" db="EMBL/GenBank/DDBJ databases">
        <title>Draft genome sequence of Prauserella sp. YIM 121212, isolated from alkaline soil.</title>
        <authorList>
            <person name="Ruckert C."/>
            <person name="Albersmeier A."/>
            <person name="Jiang C.-L."/>
            <person name="Jiang Y."/>
            <person name="Kalinowski J."/>
            <person name="Schneider O."/>
            <person name="Winkler A."/>
            <person name="Zotchev S.B."/>
        </authorList>
    </citation>
    <scope>NUCLEOTIDE SEQUENCE [LARGE SCALE GENOMIC DNA]</scope>
    <source>
        <strain evidence="2 3">YIM 121212</strain>
    </source>
</reference>